<reference evidence="3" key="2">
    <citation type="journal article" date="2014" name="Nat. Commun.">
        <title>The cavefish genome reveals candidate genes for eye loss.</title>
        <authorList>
            <person name="McGaugh S.E."/>
            <person name="Gross J.B."/>
            <person name="Aken B."/>
            <person name="Blin M."/>
            <person name="Borowsky R."/>
            <person name="Chalopin D."/>
            <person name="Hinaux H."/>
            <person name="Jeffery W.R."/>
            <person name="Keene A."/>
            <person name="Ma L."/>
            <person name="Minx P."/>
            <person name="Murphy D."/>
            <person name="O'Quin K.E."/>
            <person name="Retaux S."/>
            <person name="Rohner N."/>
            <person name="Searle S.M."/>
            <person name="Stahl B.A."/>
            <person name="Tabin C."/>
            <person name="Volff J.N."/>
            <person name="Yoshizawa M."/>
            <person name="Warren W.C."/>
        </authorList>
    </citation>
    <scope>NUCLEOTIDE SEQUENCE [LARGE SCALE GENOMIC DNA]</scope>
    <source>
        <strain evidence="3">female</strain>
    </source>
</reference>
<dbReference type="Proteomes" id="UP000018467">
    <property type="component" value="Unassembled WGS sequence"/>
</dbReference>
<dbReference type="PROSITE" id="PS50878">
    <property type="entry name" value="RT_POL"/>
    <property type="match status" value="1"/>
</dbReference>
<feature type="domain" description="Reverse transcriptase" evidence="1">
    <location>
        <begin position="1"/>
        <end position="201"/>
    </location>
</feature>
<dbReference type="AlphaFoldDB" id="A0A3B1J046"/>
<protein>
    <recommendedName>
        <fullName evidence="1">Reverse transcriptase domain-containing protein</fullName>
    </recommendedName>
</protein>
<dbReference type="InterPro" id="IPR000477">
    <property type="entry name" value="RT_dom"/>
</dbReference>
<reference evidence="2" key="3">
    <citation type="submission" date="2025-08" db="UniProtKB">
        <authorList>
            <consortium name="Ensembl"/>
        </authorList>
    </citation>
    <scope>IDENTIFICATION</scope>
</reference>
<dbReference type="Ensembl" id="ENSAMXT00000048770.1">
    <property type="protein sequence ID" value="ENSAMXP00000035210.1"/>
    <property type="gene ID" value="ENSAMXG00000038658.1"/>
</dbReference>
<organism evidence="2 3">
    <name type="scientific">Astyanax mexicanus</name>
    <name type="common">Blind cave fish</name>
    <name type="synonym">Astyanax fasciatus mexicanus</name>
    <dbReference type="NCBI Taxonomy" id="7994"/>
    <lineage>
        <taxon>Eukaryota</taxon>
        <taxon>Metazoa</taxon>
        <taxon>Chordata</taxon>
        <taxon>Craniata</taxon>
        <taxon>Vertebrata</taxon>
        <taxon>Euteleostomi</taxon>
        <taxon>Actinopterygii</taxon>
        <taxon>Neopterygii</taxon>
        <taxon>Teleostei</taxon>
        <taxon>Ostariophysi</taxon>
        <taxon>Characiformes</taxon>
        <taxon>Characoidei</taxon>
        <taxon>Acestrorhamphidae</taxon>
        <taxon>Acestrorhamphinae</taxon>
        <taxon>Astyanax</taxon>
    </lineage>
</organism>
<evidence type="ECO:0000313" key="3">
    <source>
        <dbReference type="Proteomes" id="UP000018467"/>
    </source>
</evidence>
<proteinExistence type="predicted"/>
<reference evidence="2" key="4">
    <citation type="submission" date="2025-09" db="UniProtKB">
        <authorList>
            <consortium name="Ensembl"/>
        </authorList>
    </citation>
    <scope>IDENTIFICATION</scope>
</reference>
<accession>A0A3B1J046</accession>
<evidence type="ECO:0000313" key="2">
    <source>
        <dbReference type="Ensembl" id="ENSAMXP00000035210.1"/>
    </source>
</evidence>
<dbReference type="SUPFAM" id="SSF56672">
    <property type="entry name" value="DNA/RNA polymerases"/>
    <property type="match status" value="1"/>
</dbReference>
<dbReference type="InParanoid" id="A0A3B1J046"/>
<keyword evidence="3" id="KW-1185">Reference proteome</keyword>
<evidence type="ECO:0000259" key="1">
    <source>
        <dbReference type="PROSITE" id="PS50878"/>
    </source>
</evidence>
<dbReference type="Bgee" id="ENSAMXG00000038658">
    <property type="expression patterns" value="Expressed in camera-type eye"/>
</dbReference>
<dbReference type="GeneTree" id="ENSGT01150000286909"/>
<sequence length="336" mass="37554">MGVFSTESALLRVFNDIFVFTDSGDCAVLLLLDLTAAFDTVDHENLISRLEQWVGIGGIALKWFRSFLTDRTFCISLADSKSTSAPFLCGVPQGSILAPLLFSLYLLPLSSILRKHGISFHCYADDCQIYVPLKKKDKCSIEPLLKCLEDIKAWLAGNFLKLNEDKTEVMVFGGTTGTQPVDLGSLAQYTKPIITNLGVKMDPDLKLDTQIKAVVKSSFFHLRQLAKIKSVVPKTQFETVIHAFVTTRLDYCNSLYTGVSGFSLARLQSVQNAAAWLLTGTCKYEHISPILVSLHWLPIYFRIHFKILLFTFKSLNGLAPPYLSELLHTYKPTRSL</sequence>
<dbReference type="InterPro" id="IPR043502">
    <property type="entry name" value="DNA/RNA_pol_sf"/>
</dbReference>
<dbReference type="Pfam" id="PF00078">
    <property type="entry name" value="RVT_1"/>
    <property type="match status" value="1"/>
</dbReference>
<reference evidence="3" key="1">
    <citation type="submission" date="2013-03" db="EMBL/GenBank/DDBJ databases">
        <authorList>
            <person name="Jeffery W."/>
            <person name="Warren W."/>
            <person name="Wilson R.K."/>
        </authorList>
    </citation>
    <scope>NUCLEOTIDE SEQUENCE</scope>
    <source>
        <strain evidence="3">female</strain>
    </source>
</reference>
<name>A0A3B1J046_ASTMX</name>
<dbReference type="PANTHER" id="PTHR33332">
    <property type="entry name" value="REVERSE TRANSCRIPTASE DOMAIN-CONTAINING PROTEIN"/>
    <property type="match status" value="1"/>
</dbReference>